<evidence type="ECO:0000313" key="3">
    <source>
        <dbReference type="Proteomes" id="UP000198538"/>
    </source>
</evidence>
<proteinExistence type="predicted"/>
<reference evidence="3" key="1">
    <citation type="submission" date="2016-10" db="EMBL/GenBank/DDBJ databases">
        <authorList>
            <person name="Varghese N."/>
            <person name="Submissions S."/>
        </authorList>
    </citation>
    <scope>NUCLEOTIDE SEQUENCE [LARGE SCALE GENOMIC DNA]</scope>
    <source>
        <strain evidence="3">BL9</strain>
    </source>
</reference>
<protein>
    <recommendedName>
        <fullName evidence="1">DUF4180 domain-containing protein</fullName>
    </recommendedName>
</protein>
<accession>A0A1G5D1K0</accession>
<dbReference type="InterPro" id="IPR025438">
    <property type="entry name" value="DUF4180"/>
</dbReference>
<sequence length="123" mass="13825">MNIQQINKNGVSIAYVTNNETLISDVQSALDLMATVRYELDSNLIIVNKSEVSEAFFDLKTRLAGEVLQKFINYQTKIAIIGDYSGYTSKSLKDFIYESNNGNDIFFVSDEHQAIEKLSSLKA</sequence>
<keyword evidence="3" id="KW-1185">Reference proteome</keyword>
<feature type="domain" description="DUF4180" evidence="1">
    <location>
        <begin position="9"/>
        <end position="118"/>
    </location>
</feature>
<dbReference type="AlphaFoldDB" id="A0A1G5D1K0"/>
<gene>
    <name evidence="2" type="ORF">SAMN05720606_102292</name>
</gene>
<evidence type="ECO:0000313" key="2">
    <source>
        <dbReference type="EMBL" id="SCY08524.1"/>
    </source>
</evidence>
<dbReference type="RefSeq" id="WP_090916220.1">
    <property type="nucleotide sequence ID" value="NZ_FMVM01000002.1"/>
</dbReference>
<organism evidence="2 3">
    <name type="scientific">Paenibacillus polysaccharolyticus</name>
    <dbReference type="NCBI Taxonomy" id="582692"/>
    <lineage>
        <taxon>Bacteria</taxon>
        <taxon>Bacillati</taxon>
        <taxon>Bacillota</taxon>
        <taxon>Bacilli</taxon>
        <taxon>Bacillales</taxon>
        <taxon>Paenibacillaceae</taxon>
        <taxon>Paenibacillus</taxon>
    </lineage>
</organism>
<dbReference type="Proteomes" id="UP000198538">
    <property type="component" value="Unassembled WGS sequence"/>
</dbReference>
<dbReference type="EMBL" id="FMVM01000002">
    <property type="protein sequence ID" value="SCY08524.1"/>
    <property type="molecule type" value="Genomic_DNA"/>
</dbReference>
<dbReference type="STRING" id="582692.SAMN05720606_102292"/>
<dbReference type="Pfam" id="PF13788">
    <property type="entry name" value="DUF4180"/>
    <property type="match status" value="1"/>
</dbReference>
<evidence type="ECO:0000259" key="1">
    <source>
        <dbReference type="Pfam" id="PF13788"/>
    </source>
</evidence>
<name>A0A1G5D1K0_9BACL</name>